<dbReference type="CDD" id="cd00063">
    <property type="entry name" value="FN3"/>
    <property type="match status" value="1"/>
</dbReference>
<evidence type="ECO:0000313" key="6">
    <source>
        <dbReference type="Proteomes" id="UP000051574"/>
    </source>
</evidence>
<sequence>TEEIYPVRIKWYKNKVIIADSGPPVLLPPDRFKLWGNGSIEVVYVQPPDTGEYMCEVVRPEPWAPVKQIHAIEVLHPPSIESDPENGYLEVKLGEEVRMACTGKGVPIPVITWKRNGRDLKLIDNRNVLSFSAADRHLAGTYECIATNGVGEPATKEIQLKITYPPELTTMKSWIHTAPGFRAQLDCRVTSDPISEIIWYKGDNPVTYDNRVLFLGDDEKYSLIIRNIQKSDFGIYTCKAVNEIGEETLEFQLSGVPNPAEFKKTDDKNINAETSYTLIWEADSFTPIIEYSLWFRPYKAHPSLHKPGWTKLTIPTEHKSNTGYTYSKMYTIKGLKERTMYEALLLSRNRYGWSKASPILKFATEGAEVTEDTSTSVETETESILENIIPSKIASKSTFLHYSPLFCILVMLLFIL</sequence>
<dbReference type="Pfam" id="PF13927">
    <property type="entry name" value="Ig_3"/>
    <property type="match status" value="1"/>
</dbReference>
<dbReference type="GO" id="GO:0030424">
    <property type="term" value="C:axon"/>
    <property type="evidence" value="ECO:0007669"/>
    <property type="project" value="TreeGrafter"/>
</dbReference>
<dbReference type="AlphaFoldDB" id="A0A0T6BDR8"/>
<dbReference type="InterPro" id="IPR013783">
    <property type="entry name" value="Ig-like_fold"/>
</dbReference>
<evidence type="ECO:0000313" key="5">
    <source>
        <dbReference type="EMBL" id="KRT85449.1"/>
    </source>
</evidence>
<dbReference type="CDD" id="cd00096">
    <property type="entry name" value="Ig"/>
    <property type="match status" value="1"/>
</dbReference>
<dbReference type="InterPro" id="IPR003961">
    <property type="entry name" value="FN3_dom"/>
</dbReference>
<dbReference type="SUPFAM" id="SSF48726">
    <property type="entry name" value="Immunoglobulin"/>
    <property type="match status" value="3"/>
</dbReference>
<dbReference type="SUPFAM" id="SSF49265">
    <property type="entry name" value="Fibronectin type III"/>
    <property type="match status" value="1"/>
</dbReference>
<dbReference type="OrthoDB" id="10062932at2759"/>
<dbReference type="InterPro" id="IPR036179">
    <property type="entry name" value="Ig-like_dom_sf"/>
</dbReference>
<evidence type="ECO:0000256" key="1">
    <source>
        <dbReference type="ARBA" id="ARBA00022737"/>
    </source>
</evidence>
<feature type="non-terminal residue" evidence="5">
    <location>
        <position position="1"/>
    </location>
</feature>
<dbReference type="InterPro" id="IPR050958">
    <property type="entry name" value="Cell_Adh-Cytoskel_Orgn"/>
</dbReference>
<dbReference type="GO" id="GO:0043025">
    <property type="term" value="C:neuronal cell body"/>
    <property type="evidence" value="ECO:0007669"/>
    <property type="project" value="TreeGrafter"/>
</dbReference>
<feature type="non-terminal residue" evidence="5">
    <location>
        <position position="416"/>
    </location>
</feature>
<dbReference type="Gene3D" id="2.60.40.10">
    <property type="entry name" value="Immunoglobulins"/>
    <property type="match status" value="4"/>
</dbReference>
<protein>
    <submittedName>
        <fullName evidence="5">Immunoglobulin</fullName>
    </submittedName>
</protein>
<dbReference type="SMR" id="A0A0T6BDR8"/>
<dbReference type="GO" id="GO:0050808">
    <property type="term" value="P:synapse organization"/>
    <property type="evidence" value="ECO:0007669"/>
    <property type="project" value="TreeGrafter"/>
</dbReference>
<dbReference type="GO" id="GO:0007156">
    <property type="term" value="P:homophilic cell adhesion via plasma membrane adhesion molecules"/>
    <property type="evidence" value="ECO:0007669"/>
    <property type="project" value="TreeGrafter"/>
</dbReference>
<gene>
    <name evidence="5" type="ORF">AMK59_2399</name>
</gene>
<dbReference type="Proteomes" id="UP000051574">
    <property type="component" value="Unassembled WGS sequence"/>
</dbReference>
<dbReference type="Pfam" id="PF07679">
    <property type="entry name" value="I-set"/>
    <property type="match status" value="1"/>
</dbReference>
<comment type="caution">
    <text evidence="5">The sequence shown here is derived from an EMBL/GenBank/DDBJ whole genome shotgun (WGS) entry which is preliminary data.</text>
</comment>
<dbReference type="EMBL" id="LJIG01001491">
    <property type="protein sequence ID" value="KRT85449.1"/>
    <property type="molecule type" value="Genomic_DNA"/>
</dbReference>
<dbReference type="PROSITE" id="PS50835">
    <property type="entry name" value="IG_LIKE"/>
    <property type="match status" value="2"/>
</dbReference>
<feature type="domain" description="Ig-like" evidence="3">
    <location>
        <begin position="166"/>
        <end position="254"/>
    </location>
</feature>
<evidence type="ECO:0000259" key="4">
    <source>
        <dbReference type="PROSITE" id="PS50853"/>
    </source>
</evidence>
<dbReference type="PANTHER" id="PTHR45080:SF4">
    <property type="entry name" value="GH03113P"/>
    <property type="match status" value="1"/>
</dbReference>
<dbReference type="PANTHER" id="PTHR45080">
    <property type="entry name" value="CONTACTIN 5"/>
    <property type="match status" value="1"/>
</dbReference>
<dbReference type="InterPro" id="IPR036116">
    <property type="entry name" value="FN3_sf"/>
</dbReference>
<dbReference type="GO" id="GO:0005886">
    <property type="term" value="C:plasma membrane"/>
    <property type="evidence" value="ECO:0007669"/>
    <property type="project" value="TreeGrafter"/>
</dbReference>
<keyword evidence="2" id="KW-0393">Immunoglobulin domain</keyword>
<dbReference type="PROSITE" id="PS50853">
    <property type="entry name" value="FN3"/>
    <property type="match status" value="1"/>
</dbReference>
<organism evidence="5 6">
    <name type="scientific">Oryctes borbonicus</name>
    <dbReference type="NCBI Taxonomy" id="1629725"/>
    <lineage>
        <taxon>Eukaryota</taxon>
        <taxon>Metazoa</taxon>
        <taxon>Ecdysozoa</taxon>
        <taxon>Arthropoda</taxon>
        <taxon>Hexapoda</taxon>
        <taxon>Insecta</taxon>
        <taxon>Pterygota</taxon>
        <taxon>Neoptera</taxon>
        <taxon>Endopterygota</taxon>
        <taxon>Coleoptera</taxon>
        <taxon>Polyphaga</taxon>
        <taxon>Scarabaeiformia</taxon>
        <taxon>Scarabaeidae</taxon>
        <taxon>Dynastinae</taxon>
        <taxon>Oryctes</taxon>
    </lineage>
</organism>
<evidence type="ECO:0000256" key="2">
    <source>
        <dbReference type="ARBA" id="ARBA00023319"/>
    </source>
</evidence>
<dbReference type="SMART" id="SM00408">
    <property type="entry name" value="IGc2"/>
    <property type="match status" value="2"/>
</dbReference>
<dbReference type="InterPro" id="IPR007110">
    <property type="entry name" value="Ig-like_dom"/>
</dbReference>
<proteinExistence type="predicted"/>
<evidence type="ECO:0000259" key="3">
    <source>
        <dbReference type="PROSITE" id="PS50835"/>
    </source>
</evidence>
<feature type="domain" description="Fibronectin type-III" evidence="4">
    <location>
        <begin position="258"/>
        <end position="367"/>
    </location>
</feature>
<dbReference type="InterPro" id="IPR003599">
    <property type="entry name" value="Ig_sub"/>
</dbReference>
<dbReference type="GO" id="GO:0008046">
    <property type="term" value="F:axon guidance receptor activity"/>
    <property type="evidence" value="ECO:0007669"/>
    <property type="project" value="TreeGrafter"/>
</dbReference>
<dbReference type="FunFam" id="2.60.40.10:FF:000107">
    <property type="entry name" value="Myosin, light chain kinase a"/>
    <property type="match status" value="1"/>
</dbReference>
<dbReference type="InterPro" id="IPR013098">
    <property type="entry name" value="Ig_I-set"/>
</dbReference>
<keyword evidence="1" id="KW-0677">Repeat</keyword>
<dbReference type="SMART" id="SM00409">
    <property type="entry name" value="IG"/>
    <property type="match status" value="2"/>
</dbReference>
<keyword evidence="6" id="KW-1185">Reference proteome</keyword>
<reference evidence="5 6" key="1">
    <citation type="submission" date="2015-09" db="EMBL/GenBank/DDBJ databases">
        <title>Draft genome of the scarab beetle Oryctes borbonicus.</title>
        <authorList>
            <person name="Meyer J.M."/>
            <person name="Markov G.V."/>
            <person name="Baskaran P."/>
            <person name="Herrmann M."/>
            <person name="Sommer R.J."/>
            <person name="Roedelsperger C."/>
        </authorList>
    </citation>
    <scope>NUCLEOTIDE SEQUENCE [LARGE SCALE GENOMIC DNA]</scope>
    <source>
        <strain evidence="5">OB123</strain>
        <tissue evidence="5">Whole animal</tissue>
    </source>
</reference>
<name>A0A0T6BDR8_9SCAR</name>
<dbReference type="InterPro" id="IPR003598">
    <property type="entry name" value="Ig_sub2"/>
</dbReference>
<accession>A0A0T6BDR8</accession>
<feature type="domain" description="Ig-like" evidence="3">
    <location>
        <begin position="78"/>
        <end position="163"/>
    </location>
</feature>